<accession>A0A2D4F4R4</accession>
<feature type="region of interest" description="Disordered" evidence="1">
    <location>
        <begin position="1"/>
        <end position="22"/>
    </location>
</feature>
<organism evidence="2">
    <name type="scientific">Micrurus corallinus</name>
    <name type="common">Brazilian coral snake</name>
    <dbReference type="NCBI Taxonomy" id="54390"/>
    <lineage>
        <taxon>Eukaryota</taxon>
        <taxon>Metazoa</taxon>
        <taxon>Chordata</taxon>
        <taxon>Craniata</taxon>
        <taxon>Vertebrata</taxon>
        <taxon>Euteleostomi</taxon>
        <taxon>Lepidosauria</taxon>
        <taxon>Squamata</taxon>
        <taxon>Bifurcata</taxon>
        <taxon>Unidentata</taxon>
        <taxon>Episquamata</taxon>
        <taxon>Toxicofera</taxon>
        <taxon>Serpentes</taxon>
        <taxon>Colubroidea</taxon>
        <taxon>Elapidae</taxon>
        <taxon>Elapinae</taxon>
        <taxon>Micrurus</taxon>
    </lineage>
</organism>
<protein>
    <submittedName>
        <fullName evidence="2">Uncharacterized protein</fullName>
    </submittedName>
</protein>
<evidence type="ECO:0000256" key="1">
    <source>
        <dbReference type="SAM" id="MobiDB-lite"/>
    </source>
</evidence>
<dbReference type="AlphaFoldDB" id="A0A2D4F4R4"/>
<dbReference type="EMBL" id="IACJ01055782">
    <property type="protein sequence ID" value="LAA42468.1"/>
    <property type="molecule type" value="Transcribed_RNA"/>
</dbReference>
<evidence type="ECO:0000313" key="2">
    <source>
        <dbReference type="EMBL" id="LAA42468.1"/>
    </source>
</evidence>
<sequence>MATRGRSCSQKKSEGRVPGTVGNELNPTCILLPCLQVARKCQGRQQPNGYSGGLSSLQNWETILGSITQVGVIVQWSPFPSFRTFLGCEAKPLFQAKIQLSFLFPKVLLLLF</sequence>
<feature type="compositionally biased region" description="Polar residues" evidence="1">
    <location>
        <begin position="1"/>
        <end position="10"/>
    </location>
</feature>
<name>A0A2D4F4R4_MICCO</name>
<proteinExistence type="predicted"/>
<reference evidence="2" key="1">
    <citation type="submission" date="2017-07" db="EMBL/GenBank/DDBJ databases">
        <authorList>
            <person name="Mikheyev A."/>
            <person name="Grau M."/>
        </authorList>
    </citation>
    <scope>NUCLEOTIDE SEQUENCE</scope>
    <source>
        <tissue evidence="2">Venom_gland</tissue>
    </source>
</reference>
<reference evidence="2" key="2">
    <citation type="submission" date="2017-11" db="EMBL/GenBank/DDBJ databases">
        <title>Coralsnake Venomics: Analyses of Venom Gland Transcriptomes and Proteomes of Six Brazilian Taxa.</title>
        <authorList>
            <person name="Aird S.D."/>
            <person name="Jorge da Silva N."/>
            <person name="Qiu L."/>
            <person name="Villar-Briones A."/>
            <person name="Aparecida-Saddi V."/>
            <person name="Campos-Telles M.P."/>
            <person name="Grau M."/>
            <person name="Mikheyev A.S."/>
        </authorList>
    </citation>
    <scope>NUCLEOTIDE SEQUENCE</scope>
    <source>
        <tissue evidence="2">Venom_gland</tissue>
    </source>
</reference>